<evidence type="ECO:0000256" key="1">
    <source>
        <dbReference type="ARBA" id="ARBA00022801"/>
    </source>
</evidence>
<dbReference type="FunFam" id="3.30.565.10:FF:000028">
    <property type="entry name" value="PAS sensor protein"/>
    <property type="match status" value="1"/>
</dbReference>
<proteinExistence type="predicted"/>
<dbReference type="Pfam" id="PF00989">
    <property type="entry name" value="PAS"/>
    <property type="match status" value="1"/>
</dbReference>
<dbReference type="InterPro" id="IPR000014">
    <property type="entry name" value="PAS"/>
</dbReference>
<protein>
    <submittedName>
        <fullName evidence="4">GAF domain-containing protein/anti-sigma regulatory factor (Ser/Thr protein kinase)</fullName>
    </submittedName>
</protein>
<feature type="compositionally biased region" description="Polar residues" evidence="2">
    <location>
        <begin position="134"/>
        <end position="143"/>
    </location>
</feature>
<dbReference type="Proteomes" id="UP001234216">
    <property type="component" value="Unassembled WGS sequence"/>
</dbReference>
<dbReference type="InterPro" id="IPR029016">
    <property type="entry name" value="GAF-like_dom_sf"/>
</dbReference>
<evidence type="ECO:0000259" key="3">
    <source>
        <dbReference type="PROSITE" id="PS50112"/>
    </source>
</evidence>
<organism evidence="4 5">
    <name type="scientific">Streptomyces canus</name>
    <dbReference type="NCBI Taxonomy" id="58343"/>
    <lineage>
        <taxon>Bacteria</taxon>
        <taxon>Bacillati</taxon>
        <taxon>Actinomycetota</taxon>
        <taxon>Actinomycetes</taxon>
        <taxon>Kitasatosporales</taxon>
        <taxon>Streptomycetaceae</taxon>
        <taxon>Streptomyces</taxon>
        <taxon>Streptomyces aurantiacus group</taxon>
    </lineage>
</organism>
<dbReference type="Gene3D" id="3.60.40.10">
    <property type="entry name" value="PPM-type phosphatase domain"/>
    <property type="match status" value="1"/>
</dbReference>
<dbReference type="Pfam" id="PF07228">
    <property type="entry name" value="SpoIIE"/>
    <property type="match status" value="1"/>
</dbReference>
<evidence type="ECO:0000256" key="2">
    <source>
        <dbReference type="SAM" id="MobiDB-lite"/>
    </source>
</evidence>
<dbReference type="EMBL" id="JAUSZV010000005">
    <property type="protein sequence ID" value="MDQ0912785.1"/>
    <property type="molecule type" value="Genomic_DNA"/>
</dbReference>
<dbReference type="FunFam" id="3.60.40.10:FF:000031">
    <property type="entry name" value="PAS sensor protein"/>
    <property type="match status" value="1"/>
</dbReference>
<dbReference type="InterPro" id="IPR035965">
    <property type="entry name" value="PAS-like_dom_sf"/>
</dbReference>
<feature type="compositionally biased region" description="Basic and acidic residues" evidence="2">
    <location>
        <begin position="169"/>
        <end position="181"/>
    </location>
</feature>
<dbReference type="RefSeq" id="WP_306985437.1">
    <property type="nucleotide sequence ID" value="NZ_JAUSZV010000005.1"/>
</dbReference>
<dbReference type="SUPFAM" id="SSF55781">
    <property type="entry name" value="GAF domain-like"/>
    <property type="match status" value="1"/>
</dbReference>
<dbReference type="PROSITE" id="PS50112">
    <property type="entry name" value="PAS"/>
    <property type="match status" value="1"/>
</dbReference>
<dbReference type="SMART" id="SM00331">
    <property type="entry name" value="PP2C_SIG"/>
    <property type="match status" value="1"/>
</dbReference>
<dbReference type="AlphaFoldDB" id="A0AAW8FTN5"/>
<dbReference type="SUPFAM" id="SSF81606">
    <property type="entry name" value="PP2C-like"/>
    <property type="match status" value="1"/>
</dbReference>
<dbReference type="InterPro" id="IPR036890">
    <property type="entry name" value="HATPase_C_sf"/>
</dbReference>
<dbReference type="SMART" id="SM00065">
    <property type="entry name" value="GAF"/>
    <property type="match status" value="1"/>
</dbReference>
<dbReference type="PANTHER" id="PTHR43156">
    <property type="entry name" value="STAGE II SPORULATION PROTEIN E-RELATED"/>
    <property type="match status" value="1"/>
</dbReference>
<dbReference type="InterPro" id="IPR003594">
    <property type="entry name" value="HATPase_dom"/>
</dbReference>
<dbReference type="GO" id="GO:0006355">
    <property type="term" value="P:regulation of DNA-templated transcription"/>
    <property type="evidence" value="ECO:0007669"/>
    <property type="project" value="InterPro"/>
</dbReference>
<dbReference type="PANTHER" id="PTHR43156:SF2">
    <property type="entry name" value="STAGE II SPORULATION PROTEIN E"/>
    <property type="match status" value="1"/>
</dbReference>
<feature type="domain" description="PAS" evidence="3">
    <location>
        <begin position="22"/>
        <end position="49"/>
    </location>
</feature>
<dbReference type="Gene3D" id="3.30.450.40">
    <property type="match status" value="1"/>
</dbReference>
<name>A0AAW8FTN5_9ACTN</name>
<dbReference type="InterPro" id="IPR052016">
    <property type="entry name" value="Bact_Sigma-Reg"/>
</dbReference>
<dbReference type="InterPro" id="IPR001932">
    <property type="entry name" value="PPM-type_phosphatase-like_dom"/>
</dbReference>
<dbReference type="Pfam" id="PF13581">
    <property type="entry name" value="HATPase_c_2"/>
    <property type="match status" value="1"/>
</dbReference>
<gene>
    <name evidence="4" type="ORF">QFZ22_008770</name>
</gene>
<sequence>MATFDQGNGHSGWSSDVATVTLSLDGVVTGWSEGARRLLGHRAPEVVGRAATDLLLGEGVPGATGLSLTGSQEWRGTAALRHRDGHPVETALHAQPSLGRDGTAHSFVVTLSPGPDRSLVEWAFDQASIALSAHSVTSGSWRRNATAESGERESGERGTGVEGGARAVGAEEREVRADGGERAAGTEGGEPPAGDGDQPTARDGGEPAMRQAARGVALDAGYEPQAPAPADEGFLQCVRRVAEERAPMRYECLAPEPACAPGAAVPRGSAHHRAWVIELWPVRDPATGEVVGVGTAAFDSSDQHAARQRLALLQEAGTCIGTTLNVTRTAQELADLAAPRLADFVSVDLLDSVLRGDEPVPGPVDAAVVLRRVAHQSAAEGEGVPEAAIDLGGMDTYPPFSPPARCLAEGKPVLSGADDPDFAAWIAGHETRTARVAEYGFHSVMATPLRARGITLGVAVFARSSGSPPFEPDDLILAEELAGRAAVGVDNARRYTRERTNALTLQRSLLPRDLPKQAAVEVAYRYLPAGTGAGVGGDWFDVVPLSGTRVALVVGDVVGHGIHASATMGRLRTAVRTLADVDLPPDELLTHLDDLVTHLSTDEEDIAPDEPYVVSGEIGATCLYAVYDPVSRVCTFASAGHVPPVVLLPDGTARVVDLTPGPLLGVGGLPFECTELELPEGSLLAFCTDGLVEARDRDVGLGLDRLCESLAGPVTSLETTCDIILKDLLPKSPSDDVALLLARTRALHADQVAAWSLPSDPSIVADARAQTTRQLTAWGLEEAAFVTELVVSELVTNAIRYGAVPIGLRLIRDRTLICEVSDASNTAPHLRRARTYDEGGRGLHMVAQLTQGWGTRQTPLGKTIWAEQSLPAG</sequence>
<reference evidence="4" key="1">
    <citation type="submission" date="2023-07" db="EMBL/GenBank/DDBJ databases">
        <title>Comparative genomics of wheat-associated soil bacteria to identify genetic determinants of phenazine resistance.</title>
        <authorList>
            <person name="Mouncey N."/>
        </authorList>
    </citation>
    <scope>NUCLEOTIDE SEQUENCE</scope>
    <source>
        <strain evidence="4">V4I22</strain>
    </source>
</reference>
<dbReference type="InterPro" id="IPR013767">
    <property type="entry name" value="PAS_fold"/>
</dbReference>
<dbReference type="CDD" id="cd16936">
    <property type="entry name" value="HATPase_RsbW-like"/>
    <property type="match status" value="1"/>
</dbReference>
<accession>A0AAW8FTN5</accession>
<dbReference type="Gene3D" id="3.30.450.20">
    <property type="entry name" value="PAS domain"/>
    <property type="match status" value="1"/>
</dbReference>
<dbReference type="CDD" id="cd00130">
    <property type="entry name" value="PAS"/>
    <property type="match status" value="1"/>
</dbReference>
<comment type="caution">
    <text evidence="4">The sequence shown here is derived from an EMBL/GenBank/DDBJ whole genome shotgun (WGS) entry which is preliminary data.</text>
</comment>
<dbReference type="InterPro" id="IPR003018">
    <property type="entry name" value="GAF"/>
</dbReference>
<dbReference type="FunFam" id="3.30.450.40:FF:000035">
    <property type="entry name" value="PAS sensor protein"/>
    <property type="match status" value="1"/>
</dbReference>
<feature type="compositionally biased region" description="Low complexity" evidence="2">
    <location>
        <begin position="183"/>
        <end position="199"/>
    </location>
</feature>
<keyword evidence="1" id="KW-0378">Hydrolase</keyword>
<dbReference type="InterPro" id="IPR036457">
    <property type="entry name" value="PPM-type-like_dom_sf"/>
</dbReference>
<feature type="region of interest" description="Disordered" evidence="2">
    <location>
        <begin position="134"/>
        <end position="211"/>
    </location>
</feature>
<dbReference type="Pfam" id="PF01590">
    <property type="entry name" value="GAF"/>
    <property type="match status" value="1"/>
</dbReference>
<dbReference type="Gene3D" id="3.30.565.10">
    <property type="entry name" value="Histidine kinase-like ATPase, C-terminal domain"/>
    <property type="match status" value="1"/>
</dbReference>
<evidence type="ECO:0000313" key="4">
    <source>
        <dbReference type="EMBL" id="MDQ0912785.1"/>
    </source>
</evidence>
<dbReference type="GO" id="GO:0016791">
    <property type="term" value="F:phosphatase activity"/>
    <property type="evidence" value="ECO:0007669"/>
    <property type="project" value="TreeGrafter"/>
</dbReference>
<dbReference type="SUPFAM" id="SSF55785">
    <property type="entry name" value="PYP-like sensor domain (PAS domain)"/>
    <property type="match status" value="1"/>
</dbReference>
<evidence type="ECO:0000313" key="5">
    <source>
        <dbReference type="Proteomes" id="UP001234216"/>
    </source>
</evidence>